<sequence length="364" mass="37799">MAPIAAVLPRASAADRQARRSDRAGERRSPFRVGLVGAAGVALTGGLVALIVSARNVLVLIGLALFLAVGLEPAVASLVRRGVPRWAAIAAVCGGLLAVVGGVVAAAVPPLIAQVGAFRAHAPTYLKVLTDHNSLVGRLNDRFHLQQSLEQALTSRSGGIVGGVFGAGVVVVNAVASTGVVVVLTVYLLGSLPELRTGFHRLIPRSRRSRVIRLGDEIAARVSGYVLGNLATSLVAAILTYIWLLIFKVPYPLLLSVLVGLLDLIPTVGSTIAGVVVCLAAWTVSLPVALGTVGYFVVYRLFEDYLLSPRIFSRAVQVSPLATIVAVLLGGTLLGIIGALVAIPIAAAVQLIVREVALPRLDEC</sequence>
<dbReference type="Proteomes" id="UP000820669">
    <property type="component" value="Unassembled WGS sequence"/>
</dbReference>
<feature type="transmembrane region" description="Helical" evidence="8">
    <location>
        <begin position="218"/>
        <end position="243"/>
    </location>
</feature>
<comment type="caution">
    <text evidence="9">The sequence shown here is derived from an EMBL/GenBank/DDBJ whole genome shotgun (WGS) entry which is preliminary data.</text>
</comment>
<dbReference type="InterPro" id="IPR002549">
    <property type="entry name" value="AI-2E-like"/>
</dbReference>
<evidence type="ECO:0000256" key="7">
    <source>
        <dbReference type="ARBA" id="ARBA00023136"/>
    </source>
</evidence>
<protein>
    <submittedName>
        <fullName evidence="9">AI-2E family transporter</fullName>
    </submittedName>
</protein>
<evidence type="ECO:0000256" key="5">
    <source>
        <dbReference type="ARBA" id="ARBA00022692"/>
    </source>
</evidence>
<accession>A0ABX1S8B0</accession>
<keyword evidence="3" id="KW-0813">Transport</keyword>
<dbReference type="PANTHER" id="PTHR21716">
    <property type="entry name" value="TRANSMEMBRANE PROTEIN"/>
    <property type="match status" value="1"/>
</dbReference>
<evidence type="ECO:0000256" key="6">
    <source>
        <dbReference type="ARBA" id="ARBA00022989"/>
    </source>
</evidence>
<evidence type="ECO:0000256" key="4">
    <source>
        <dbReference type="ARBA" id="ARBA00022475"/>
    </source>
</evidence>
<feature type="transmembrane region" description="Helical" evidence="8">
    <location>
        <begin position="164"/>
        <end position="189"/>
    </location>
</feature>
<keyword evidence="4" id="KW-1003">Cell membrane</keyword>
<feature type="transmembrane region" description="Helical" evidence="8">
    <location>
        <begin position="58"/>
        <end position="79"/>
    </location>
</feature>
<evidence type="ECO:0000256" key="2">
    <source>
        <dbReference type="ARBA" id="ARBA00009773"/>
    </source>
</evidence>
<keyword evidence="6 8" id="KW-1133">Transmembrane helix</keyword>
<dbReference type="EMBL" id="JAAXLA010000009">
    <property type="protein sequence ID" value="NMH97057.1"/>
    <property type="molecule type" value="Genomic_DNA"/>
</dbReference>
<feature type="transmembrane region" description="Helical" evidence="8">
    <location>
        <begin position="86"/>
        <end position="108"/>
    </location>
</feature>
<evidence type="ECO:0000256" key="8">
    <source>
        <dbReference type="SAM" id="Phobius"/>
    </source>
</evidence>
<dbReference type="PANTHER" id="PTHR21716:SF53">
    <property type="entry name" value="PERMEASE PERM-RELATED"/>
    <property type="match status" value="1"/>
</dbReference>
<feature type="transmembrane region" description="Helical" evidence="8">
    <location>
        <begin position="33"/>
        <end position="52"/>
    </location>
</feature>
<proteinExistence type="inferred from homology"/>
<keyword evidence="5 8" id="KW-0812">Transmembrane</keyword>
<gene>
    <name evidence="9" type="ORF">HF526_06955</name>
</gene>
<comment type="similarity">
    <text evidence="2">Belongs to the autoinducer-2 exporter (AI-2E) (TC 2.A.86) family.</text>
</comment>
<feature type="transmembrane region" description="Helical" evidence="8">
    <location>
        <begin position="272"/>
        <end position="302"/>
    </location>
</feature>
<comment type="subcellular location">
    <subcellularLocation>
        <location evidence="1">Cell membrane</location>
        <topology evidence="1">Multi-pass membrane protein</topology>
    </subcellularLocation>
</comment>
<evidence type="ECO:0000256" key="3">
    <source>
        <dbReference type="ARBA" id="ARBA00022448"/>
    </source>
</evidence>
<keyword evidence="7 8" id="KW-0472">Membrane</keyword>
<keyword evidence="10" id="KW-1185">Reference proteome</keyword>
<evidence type="ECO:0000313" key="10">
    <source>
        <dbReference type="Proteomes" id="UP000820669"/>
    </source>
</evidence>
<organism evidence="9 10">
    <name type="scientific">Pseudonocardia acidicola</name>
    <dbReference type="NCBI Taxonomy" id="2724939"/>
    <lineage>
        <taxon>Bacteria</taxon>
        <taxon>Bacillati</taxon>
        <taxon>Actinomycetota</taxon>
        <taxon>Actinomycetes</taxon>
        <taxon>Pseudonocardiales</taxon>
        <taxon>Pseudonocardiaceae</taxon>
        <taxon>Pseudonocardia</taxon>
    </lineage>
</organism>
<evidence type="ECO:0000256" key="1">
    <source>
        <dbReference type="ARBA" id="ARBA00004651"/>
    </source>
</evidence>
<feature type="transmembrane region" description="Helical" evidence="8">
    <location>
        <begin position="322"/>
        <end position="353"/>
    </location>
</feature>
<name>A0ABX1S8B0_9PSEU</name>
<evidence type="ECO:0000313" key="9">
    <source>
        <dbReference type="EMBL" id="NMH97057.1"/>
    </source>
</evidence>
<reference evidence="9 10" key="1">
    <citation type="submission" date="2020-04" db="EMBL/GenBank/DDBJ databases">
        <authorList>
            <person name="Klaysubun C."/>
            <person name="Duangmal K."/>
            <person name="Lipun K."/>
        </authorList>
    </citation>
    <scope>NUCLEOTIDE SEQUENCE [LARGE SCALE GENOMIC DNA]</scope>
    <source>
        <strain evidence="9 10">K10HN5</strain>
    </source>
</reference>
<dbReference type="Pfam" id="PF01594">
    <property type="entry name" value="AI-2E_transport"/>
    <property type="match status" value="1"/>
</dbReference>